<accession>A0A6L2KKA2</accession>
<dbReference type="EMBL" id="BKCJ010002637">
    <property type="protein sequence ID" value="GEU49923.1"/>
    <property type="molecule type" value="Genomic_DNA"/>
</dbReference>
<comment type="caution">
    <text evidence="3">The sequence shown here is derived from an EMBL/GenBank/DDBJ whole genome shotgun (WGS) entry which is preliminary data.</text>
</comment>
<keyword evidence="1" id="KW-0175">Coiled coil</keyword>
<reference evidence="3" key="1">
    <citation type="journal article" date="2019" name="Sci. Rep.">
        <title>Draft genome of Tanacetum cinerariifolium, the natural source of mosquito coil.</title>
        <authorList>
            <person name="Yamashiro T."/>
            <person name="Shiraishi A."/>
            <person name="Satake H."/>
            <person name="Nakayama K."/>
        </authorList>
    </citation>
    <scope>NUCLEOTIDE SEQUENCE</scope>
</reference>
<feature type="coiled-coil region" evidence="1">
    <location>
        <begin position="321"/>
        <end position="384"/>
    </location>
</feature>
<feature type="region of interest" description="Disordered" evidence="2">
    <location>
        <begin position="284"/>
        <end position="303"/>
    </location>
</feature>
<evidence type="ECO:0000256" key="2">
    <source>
        <dbReference type="SAM" id="MobiDB-lite"/>
    </source>
</evidence>
<protein>
    <recommendedName>
        <fullName evidence="4">Synaptobrevin, longin-like domain protein</fullName>
    </recommendedName>
</protein>
<evidence type="ECO:0000313" key="3">
    <source>
        <dbReference type="EMBL" id="GEU49923.1"/>
    </source>
</evidence>
<proteinExistence type="predicted"/>
<name>A0A6L2KKA2_TANCI</name>
<gene>
    <name evidence="3" type="ORF">Tci_021901</name>
</gene>
<dbReference type="AlphaFoldDB" id="A0A6L2KKA2"/>
<evidence type="ECO:0000256" key="1">
    <source>
        <dbReference type="SAM" id="Coils"/>
    </source>
</evidence>
<organism evidence="3">
    <name type="scientific">Tanacetum cinerariifolium</name>
    <name type="common">Dalmatian daisy</name>
    <name type="synonym">Chrysanthemum cinerariifolium</name>
    <dbReference type="NCBI Taxonomy" id="118510"/>
    <lineage>
        <taxon>Eukaryota</taxon>
        <taxon>Viridiplantae</taxon>
        <taxon>Streptophyta</taxon>
        <taxon>Embryophyta</taxon>
        <taxon>Tracheophyta</taxon>
        <taxon>Spermatophyta</taxon>
        <taxon>Magnoliopsida</taxon>
        <taxon>eudicotyledons</taxon>
        <taxon>Gunneridae</taxon>
        <taxon>Pentapetalae</taxon>
        <taxon>asterids</taxon>
        <taxon>campanulids</taxon>
        <taxon>Asterales</taxon>
        <taxon>Asteraceae</taxon>
        <taxon>Asteroideae</taxon>
        <taxon>Anthemideae</taxon>
        <taxon>Anthemidinae</taxon>
        <taxon>Tanacetum</taxon>
    </lineage>
</organism>
<evidence type="ECO:0008006" key="4">
    <source>
        <dbReference type="Google" id="ProtNLM"/>
    </source>
</evidence>
<sequence>GISKREYSAATQFGGVTPTVYVSHIRQFWSTARIKTTEEETKILATVDGILRTVTESFLRRNLKLQDEEGITSLPGMEFFENLTLMGYNISLNQKFTFQKGQFFHQWKQYTRRTRIAQSSVLPPVTDEPASPLRDVSQGEACPTDSGFIADQDWATIAKSFTLPYDSAPSVTSPVADEGDTQQTINELTALCTSLQRQHSEMIAKFEAQEVEINRLKARVKLLEDREGVAAERSGDNAPIKGNNLDEGEAAAERVSDDIEEMVTVLTSMDAIIVLASGVARVPTSSGSIPTVSPPAAEVPTGSDVVPTASPVFSTANVIDAQVARELEEQLEREDQRMSEQIARDAKVARIHVEEELQSMIDGLDRSNETVAKYLQEYQQFASELHLERRIEQISDLVRYQNNYAKVHKFQTQQRKPWSKKQKRDYYMVVIRSNLGWKVKDFKGMSFEEIEAKFTTVWKQLEDFIPMGSKEEAERLKRKGLSLEQESAKKLKSSDEVPEEVKSPDEVYTEGQRSFWKIIRLGGSSASYQFFKDLLKHMDREDLNQLWDLVKESLSNRKPTSDKEMQLWVKLKRLYEPDDEDQLWTHTQNFMHAPVEWKLYDMCGVHQVTSKDKEIFMLVEKNYPLRKGLVLVMICYKLQVENYSHMANDLILKIYKITNSPRQQDCDPLALIGKFTPVEDSIGLLETMFDEDVVLMVVSPDEVIGSVNLIFLVLLTGVTTISLSPKSLMQG</sequence>
<feature type="non-terminal residue" evidence="3">
    <location>
        <position position="1"/>
    </location>
</feature>